<dbReference type="RefSeq" id="WP_151166998.1">
    <property type="nucleotide sequence ID" value="NZ_WACR01000003.1"/>
</dbReference>
<dbReference type="OrthoDB" id="6334863at2"/>
<dbReference type="InterPro" id="IPR019734">
    <property type="entry name" value="TPR_rpt"/>
</dbReference>
<protein>
    <submittedName>
        <fullName evidence="2">Uncharacterized protein</fullName>
    </submittedName>
</protein>
<sequence length="328" mass="38134">MNKIMILLLTGSFLLHSCLSTQEDTDNNYDELKSRAYKLIEENEPGRVEPMATRLIEANPDDYEGYYLLGLSNKKLGDCKKAISSFSKAVTLYPTFGSIYYYRAECYLEVGKKDSAYFDIKTALQKDTSFNFQLAADEFITSNFDKEYLEKMSLLFKEVRVKYSYDEEDKKHGEWVAYYPDSTVFREGNFKNGLKNGGEKRYYRNGQLHYIEHYENGILHGEYKSYYRNGQPSKEGKLVNGEWDGEVRGWYETGEPKYVYNMKNGIEHGLYKSWFKDGSIKLKGSYTNGSLNGEALVWNDEINGYYIEVYKGGKIVEKRKKTLKKPPH</sequence>
<comment type="caution">
    <text evidence="2">The sequence shown here is derived from an EMBL/GenBank/DDBJ whole genome shotgun (WGS) entry which is preliminary data.</text>
</comment>
<dbReference type="Gene3D" id="1.25.40.10">
    <property type="entry name" value="Tetratricopeptide repeat domain"/>
    <property type="match status" value="1"/>
</dbReference>
<dbReference type="InterPro" id="IPR011652">
    <property type="entry name" value="MORN_2"/>
</dbReference>
<name>A0A6N6M9T5_9FLAO</name>
<reference evidence="2 3" key="1">
    <citation type="submission" date="2019-09" db="EMBL/GenBank/DDBJ databases">
        <title>Genomes of Cryomorphaceae.</title>
        <authorList>
            <person name="Bowman J.P."/>
        </authorList>
    </citation>
    <scope>NUCLEOTIDE SEQUENCE [LARGE SCALE GENOMIC DNA]</scope>
    <source>
        <strain evidence="2 3">KCTC 52047</strain>
    </source>
</reference>
<organism evidence="2 3">
    <name type="scientific">Salibacter halophilus</name>
    <dbReference type="NCBI Taxonomy" id="1803916"/>
    <lineage>
        <taxon>Bacteria</taxon>
        <taxon>Pseudomonadati</taxon>
        <taxon>Bacteroidota</taxon>
        <taxon>Flavobacteriia</taxon>
        <taxon>Flavobacteriales</taxon>
        <taxon>Salibacteraceae</taxon>
        <taxon>Salibacter</taxon>
    </lineage>
</organism>
<keyword evidence="1" id="KW-0802">TPR repeat</keyword>
<keyword evidence="3" id="KW-1185">Reference proteome</keyword>
<evidence type="ECO:0000256" key="1">
    <source>
        <dbReference type="PROSITE-ProRule" id="PRU00339"/>
    </source>
</evidence>
<dbReference type="AlphaFoldDB" id="A0A6N6M9T5"/>
<dbReference type="Gene3D" id="2.20.110.10">
    <property type="entry name" value="Histone H3 K4-specific methyltransferase SET7/9 N-terminal domain"/>
    <property type="match status" value="2"/>
</dbReference>
<dbReference type="InterPro" id="IPR011990">
    <property type="entry name" value="TPR-like_helical_dom_sf"/>
</dbReference>
<gene>
    <name evidence="2" type="ORF">F3059_04865</name>
</gene>
<dbReference type="SUPFAM" id="SSF82185">
    <property type="entry name" value="Histone H3 K4-specific methyltransferase SET7/9 N-terminal domain"/>
    <property type="match status" value="1"/>
</dbReference>
<proteinExistence type="predicted"/>
<accession>A0A6N6M9T5</accession>
<dbReference type="Pfam" id="PF13181">
    <property type="entry name" value="TPR_8"/>
    <property type="match status" value="1"/>
</dbReference>
<evidence type="ECO:0000313" key="2">
    <source>
        <dbReference type="EMBL" id="KAB1065289.1"/>
    </source>
</evidence>
<dbReference type="SMART" id="SM00028">
    <property type="entry name" value="TPR"/>
    <property type="match status" value="2"/>
</dbReference>
<dbReference type="SUPFAM" id="SSF48452">
    <property type="entry name" value="TPR-like"/>
    <property type="match status" value="1"/>
</dbReference>
<feature type="repeat" description="TPR" evidence="1">
    <location>
        <begin position="63"/>
        <end position="96"/>
    </location>
</feature>
<dbReference type="Pfam" id="PF07661">
    <property type="entry name" value="MORN_2"/>
    <property type="match status" value="5"/>
</dbReference>
<evidence type="ECO:0000313" key="3">
    <source>
        <dbReference type="Proteomes" id="UP000435357"/>
    </source>
</evidence>
<dbReference type="PROSITE" id="PS50005">
    <property type="entry name" value="TPR"/>
    <property type="match status" value="1"/>
</dbReference>
<dbReference type="EMBL" id="WACR01000003">
    <property type="protein sequence ID" value="KAB1065289.1"/>
    <property type="molecule type" value="Genomic_DNA"/>
</dbReference>
<dbReference type="Proteomes" id="UP000435357">
    <property type="component" value="Unassembled WGS sequence"/>
</dbReference>